<accession>A0ABP8H8M7</accession>
<name>A0ABP8H8M7_9SPHI</name>
<evidence type="ECO:0000256" key="1">
    <source>
        <dbReference type="SAM" id="SignalP"/>
    </source>
</evidence>
<keyword evidence="3" id="KW-1185">Reference proteome</keyword>
<feature type="chain" id="PRO_5045749235" evidence="1">
    <location>
        <begin position="20"/>
        <end position="487"/>
    </location>
</feature>
<dbReference type="Proteomes" id="UP001500582">
    <property type="component" value="Unassembled WGS sequence"/>
</dbReference>
<sequence length="487" mass="54929">MKKLLLYAVLALLPFLTSAQSEPPVNKDFADDTKGIADSFSWDDHISVMQINLNNEKFDLVAIDDKMNILWKTTLNGYAISCGKFKGKILAIAAEKHGEIRGFNGVYKGFLIDPKTGKSEIEKTIYEGKGEYYETIANYYTGDGTYFRMVIRQSNMKRAMFSFSRTKTNYDKTTDLTVFELNERLDIASTFKPVIGDGTIIETAGNYDADLFVSVFKGDNTIEVTRYNAGAKVPSGVLSQDIDLPSNADKSMPGRYIKTIASEADRNVVYFSIMHKNYEKDIQLAVAKLDFAKKTKQIISEVFDRNHIKEIKKAFVKPNKDVDKPEFGSFNNVEVRYIRELNNTLLVAVSNKHFEQGQLGAWGVEQSIIINGYDTNLKQKFQQVMPTQCSYTMIVVPTGYYADKNTLHVIANDKDGMTSIRAIHGTLDMQTGEWKSMEILSKKNLRSSSFSDGSNALWYKNGFILPYVAMGGMFSITSDIRLQQNLF</sequence>
<keyword evidence="1" id="KW-0732">Signal</keyword>
<dbReference type="RefSeq" id="WP_345213369.1">
    <property type="nucleotide sequence ID" value="NZ_BAABFT010000016.1"/>
</dbReference>
<proteinExistence type="predicted"/>
<feature type="signal peptide" evidence="1">
    <location>
        <begin position="1"/>
        <end position="19"/>
    </location>
</feature>
<evidence type="ECO:0000313" key="3">
    <source>
        <dbReference type="Proteomes" id="UP001500582"/>
    </source>
</evidence>
<comment type="caution">
    <text evidence="2">The sequence shown here is derived from an EMBL/GenBank/DDBJ whole genome shotgun (WGS) entry which is preliminary data.</text>
</comment>
<dbReference type="EMBL" id="BAABFT010000016">
    <property type="protein sequence ID" value="GAA4335913.1"/>
    <property type="molecule type" value="Genomic_DNA"/>
</dbReference>
<protein>
    <submittedName>
        <fullName evidence="2">Uncharacterized protein</fullName>
    </submittedName>
</protein>
<gene>
    <name evidence="2" type="ORF">GCM10023149_44230</name>
</gene>
<evidence type="ECO:0000313" key="2">
    <source>
        <dbReference type="EMBL" id="GAA4335913.1"/>
    </source>
</evidence>
<organism evidence="2 3">
    <name type="scientific">Mucilaginibacter gynuensis</name>
    <dbReference type="NCBI Taxonomy" id="1302236"/>
    <lineage>
        <taxon>Bacteria</taxon>
        <taxon>Pseudomonadati</taxon>
        <taxon>Bacteroidota</taxon>
        <taxon>Sphingobacteriia</taxon>
        <taxon>Sphingobacteriales</taxon>
        <taxon>Sphingobacteriaceae</taxon>
        <taxon>Mucilaginibacter</taxon>
    </lineage>
</organism>
<reference evidence="3" key="1">
    <citation type="journal article" date="2019" name="Int. J. Syst. Evol. Microbiol.">
        <title>The Global Catalogue of Microorganisms (GCM) 10K type strain sequencing project: providing services to taxonomists for standard genome sequencing and annotation.</title>
        <authorList>
            <consortium name="The Broad Institute Genomics Platform"/>
            <consortium name="The Broad Institute Genome Sequencing Center for Infectious Disease"/>
            <person name="Wu L."/>
            <person name="Ma J."/>
        </authorList>
    </citation>
    <scope>NUCLEOTIDE SEQUENCE [LARGE SCALE GENOMIC DNA]</scope>
    <source>
        <strain evidence="3">JCM 17705</strain>
    </source>
</reference>